<dbReference type="Proteomes" id="UP000309215">
    <property type="component" value="Unassembled WGS sequence"/>
</dbReference>
<dbReference type="Gene3D" id="3.40.50.300">
    <property type="entry name" value="P-loop containing nucleotide triphosphate hydrolases"/>
    <property type="match status" value="1"/>
</dbReference>
<dbReference type="PROSITE" id="PS50011">
    <property type="entry name" value="PROTEIN_KINASE_DOM"/>
    <property type="match status" value="1"/>
</dbReference>
<dbReference type="Gene3D" id="3.30.450.40">
    <property type="match status" value="1"/>
</dbReference>
<dbReference type="PANTHER" id="PTHR43642:SF1">
    <property type="entry name" value="HYBRID SIGNAL TRANSDUCTION HISTIDINE KINASE G"/>
    <property type="match status" value="1"/>
</dbReference>
<feature type="domain" description="Protein kinase" evidence="2">
    <location>
        <begin position="12"/>
        <end position="284"/>
    </location>
</feature>
<sequence>MAGPMRFWLEGHTLTEVVLEGEVTTLYRGYRDVDGAPVLVEALNEDYPVARDVARIRHEFLVMRGLVLPCVPEALGLSPCRNGVALVLSDAGKRPLVERLRGGRQDVGLLLRLGAAIARALDRVHLVGLVHKDVCPANLLVDDGTLEVELIGFGHASRLQREDGRIAAASAIEGTLAYMAPEQTGRMNRVVDHRADLYALGVTLYELATGALPFVMEEPLELVHAHIARVPVPPHVLVPELPRVVSDILVKLLAKSADDRYQRARGLEADLAHCASQWEQHGRIEPFPLGRHDLGAELVLPQKLYGRERERQQMAQAFERAASGRLGVIVLSGPAGVGKSTLARELESAAALRGGVFAEGRADALASPAPCGLLSSALRDLVRRILGGPPEDARAFLRELARTVDAGAAALFALVPELEAALGEREAQPPMSAAASSGKLAVLVRALLDAASRQGPLVFFLDDVGAADADSIAVVRVVCADAAAKQLCVVLSRRENAPSDEARLLDVRELRQAGVAVTEIAVGPLAPSDVRALLGDTLGAPEERVADLADVLAAATHGSPFLLREALRALHAEGFVRFDAGAGAFRWDVELVRDHLGAEGARDLVGERVAALPARSQRILELAACLGPRFDLGTLACVAEREPAAVAEDLWPALEAGLVLPLSSDYRFAHASAAPPSPGEAWDVPYAFSHERVHEAVYARIPASRRQDEHLRLGEILATRGEHGDHDMLAAVRQQNRGLAAMRDEGKRRALAERDLLAGRRLQAIGALAEAIGCFEAGLAALAGDEPHALWFDLTRELSACLVTRAPRGAAEALVAALAAGARTKLERIEAQRLEVARQAAAEHPIEALRVGARDLGAFVFVVPESEAERRAVLVQEARSIEAELAGRAPGSLLSLPAARNPEAVATMALLLEVLTPAGAVSRSATGLVAAALVRASMAHGNTEASAVGYAAYGAALFVLPELSEAGQAFGDVALALAEDLGEGPLACRVHLAVGSILHARRPRRLALFHFHRAVGQAAAVGDMSTACRASAEVLAARFELGDDLARACDEAERSLALAHRAPCGQVAADLTARVSLQAVRSLLGRTRAPGSLDGDDFDEATFFAADEGAGRARARFYGHARRAELLLLHEDAAGAAREALAATPGLADVEGEFLATDLPVWLALALLLDSSGFPAERASRLARVDVILAVLAALAARCPENYERKWLLVSAERARAAGDEASALSLYEKAVRAAAESGVSRDEALANELAARFHLERRRDTVARAYMGEAYQAYLRWGAITKVDMLRERYGFLLPRRSVGPSAAPLPGVLAGEFDLGAVMRATRAIAEEIVLDVLLDRVMRVIVETAGAQRAVLLLDRGSGLHVEAAMTIDPDRVLVGVEAARVAGEELPRDLVDEVAATRAPVVLGGSRGFDRFSKDPYLAERRPRSLLCLAMAHRGRLAGVLYLENRSVADVFNDARIAVASFLSSQAAIAVENALLVASIQRMHEAQRLANERLEHEVRVRTAELERELLERERAEREKEALNDAMLEAQEERLRELSAPLLPIADGIVVMPLLGVLDERRAGEILSVALAGVSSSGARVLILDITGVRGASASVASALVAAASAVGLLGAEVVISGIRAAVARTLVDLDHAMQGIATRATLKGAVAWALSRTRARSS</sequence>
<dbReference type="InterPro" id="IPR036513">
    <property type="entry name" value="STAS_dom_sf"/>
</dbReference>
<dbReference type="GO" id="GO:0004672">
    <property type="term" value="F:protein kinase activity"/>
    <property type="evidence" value="ECO:0007669"/>
    <property type="project" value="InterPro"/>
</dbReference>
<organism evidence="4 5">
    <name type="scientific">Polyangium fumosum</name>
    <dbReference type="NCBI Taxonomy" id="889272"/>
    <lineage>
        <taxon>Bacteria</taxon>
        <taxon>Pseudomonadati</taxon>
        <taxon>Myxococcota</taxon>
        <taxon>Polyangia</taxon>
        <taxon>Polyangiales</taxon>
        <taxon>Polyangiaceae</taxon>
        <taxon>Polyangium</taxon>
    </lineage>
</organism>
<proteinExistence type="predicted"/>
<dbReference type="EMBL" id="SSMQ01000055">
    <property type="protein sequence ID" value="TKC99604.1"/>
    <property type="molecule type" value="Genomic_DNA"/>
</dbReference>
<dbReference type="InterPro" id="IPR027417">
    <property type="entry name" value="P-loop_NTPase"/>
</dbReference>
<dbReference type="OrthoDB" id="134712at2"/>
<dbReference type="SUPFAM" id="SSF52540">
    <property type="entry name" value="P-loop containing nucleoside triphosphate hydrolases"/>
    <property type="match status" value="1"/>
</dbReference>
<name>A0A4U1IY90_9BACT</name>
<dbReference type="SUPFAM" id="SSF55781">
    <property type="entry name" value="GAF domain-like"/>
    <property type="match status" value="1"/>
</dbReference>
<dbReference type="InterPro" id="IPR053159">
    <property type="entry name" value="Hybrid_Histidine_Kinase"/>
</dbReference>
<dbReference type="SUPFAM" id="SSF52091">
    <property type="entry name" value="SpoIIaa-like"/>
    <property type="match status" value="1"/>
</dbReference>
<dbReference type="PROSITE" id="PS00109">
    <property type="entry name" value="PROTEIN_KINASE_TYR"/>
    <property type="match status" value="1"/>
</dbReference>
<evidence type="ECO:0000259" key="3">
    <source>
        <dbReference type="PROSITE" id="PS50801"/>
    </source>
</evidence>
<dbReference type="InterPro" id="IPR011009">
    <property type="entry name" value="Kinase-like_dom_sf"/>
</dbReference>
<accession>A0A4U1IY90</accession>
<dbReference type="InterPro" id="IPR003593">
    <property type="entry name" value="AAA+_ATPase"/>
</dbReference>
<keyword evidence="1" id="KW-0175">Coiled coil</keyword>
<gene>
    <name evidence="4" type="ORF">E8A74_37530</name>
</gene>
<dbReference type="InterPro" id="IPR008266">
    <property type="entry name" value="Tyr_kinase_AS"/>
</dbReference>
<feature type="domain" description="STAS" evidence="3">
    <location>
        <begin position="1542"/>
        <end position="1653"/>
    </location>
</feature>
<evidence type="ECO:0000259" key="2">
    <source>
        <dbReference type="PROSITE" id="PS50011"/>
    </source>
</evidence>
<dbReference type="InterPro" id="IPR000719">
    <property type="entry name" value="Prot_kinase_dom"/>
</dbReference>
<dbReference type="Gene3D" id="3.30.750.24">
    <property type="entry name" value="STAS domain"/>
    <property type="match status" value="1"/>
</dbReference>
<dbReference type="Pfam" id="PF01740">
    <property type="entry name" value="STAS"/>
    <property type="match status" value="1"/>
</dbReference>
<comment type="caution">
    <text evidence="4">The sequence shown here is derived from an EMBL/GenBank/DDBJ whole genome shotgun (WGS) entry which is preliminary data.</text>
</comment>
<dbReference type="Gene3D" id="1.10.510.10">
    <property type="entry name" value="Transferase(Phosphotransferase) domain 1"/>
    <property type="match status" value="1"/>
</dbReference>
<reference evidence="4 5" key="1">
    <citation type="submission" date="2019-04" db="EMBL/GenBank/DDBJ databases">
        <authorList>
            <person name="Li Y."/>
            <person name="Wang J."/>
        </authorList>
    </citation>
    <scope>NUCLEOTIDE SEQUENCE [LARGE SCALE GENOMIC DNA]</scope>
    <source>
        <strain evidence="4 5">DSM 14668</strain>
    </source>
</reference>
<dbReference type="InterPro" id="IPR003018">
    <property type="entry name" value="GAF"/>
</dbReference>
<evidence type="ECO:0000313" key="5">
    <source>
        <dbReference type="Proteomes" id="UP000309215"/>
    </source>
</evidence>
<dbReference type="Pfam" id="PF00069">
    <property type="entry name" value="Pkinase"/>
    <property type="match status" value="1"/>
</dbReference>
<evidence type="ECO:0000256" key="1">
    <source>
        <dbReference type="SAM" id="Coils"/>
    </source>
</evidence>
<dbReference type="PROSITE" id="PS50801">
    <property type="entry name" value="STAS"/>
    <property type="match status" value="1"/>
</dbReference>
<dbReference type="Pfam" id="PF01590">
    <property type="entry name" value="GAF"/>
    <property type="match status" value="1"/>
</dbReference>
<dbReference type="GO" id="GO:0005524">
    <property type="term" value="F:ATP binding"/>
    <property type="evidence" value="ECO:0007669"/>
    <property type="project" value="InterPro"/>
</dbReference>
<dbReference type="SMART" id="SM00065">
    <property type="entry name" value="GAF"/>
    <property type="match status" value="1"/>
</dbReference>
<dbReference type="CDD" id="cd07041">
    <property type="entry name" value="STAS_RsbR_RsbS_like"/>
    <property type="match status" value="1"/>
</dbReference>
<dbReference type="SUPFAM" id="SSF56112">
    <property type="entry name" value="Protein kinase-like (PK-like)"/>
    <property type="match status" value="1"/>
</dbReference>
<protein>
    <submittedName>
        <fullName evidence="4">GAF domain-containing protein</fullName>
    </submittedName>
</protein>
<dbReference type="InterPro" id="IPR029016">
    <property type="entry name" value="GAF-like_dom_sf"/>
</dbReference>
<dbReference type="InterPro" id="IPR002645">
    <property type="entry name" value="STAS_dom"/>
</dbReference>
<dbReference type="InterPro" id="IPR041664">
    <property type="entry name" value="AAA_16"/>
</dbReference>
<dbReference type="Pfam" id="PF13191">
    <property type="entry name" value="AAA_16"/>
    <property type="match status" value="1"/>
</dbReference>
<keyword evidence="5" id="KW-1185">Reference proteome</keyword>
<dbReference type="PANTHER" id="PTHR43642">
    <property type="entry name" value="HYBRID SIGNAL TRANSDUCTION HISTIDINE KINASE G"/>
    <property type="match status" value="1"/>
</dbReference>
<evidence type="ECO:0000313" key="4">
    <source>
        <dbReference type="EMBL" id="TKC99604.1"/>
    </source>
</evidence>
<dbReference type="SMART" id="SM00382">
    <property type="entry name" value="AAA"/>
    <property type="match status" value="1"/>
</dbReference>
<feature type="coiled-coil region" evidence="1">
    <location>
        <begin position="1490"/>
        <end position="1539"/>
    </location>
</feature>